<feature type="region of interest" description="Disordered" evidence="2">
    <location>
        <begin position="303"/>
        <end position="354"/>
    </location>
</feature>
<reference evidence="4" key="1">
    <citation type="journal article" date="2020" name="Fungal Divers.">
        <title>Resolving the Mortierellaceae phylogeny through synthesis of multi-gene phylogenetics and phylogenomics.</title>
        <authorList>
            <person name="Vandepol N."/>
            <person name="Liber J."/>
            <person name="Desiro A."/>
            <person name="Na H."/>
            <person name="Kennedy M."/>
            <person name="Barry K."/>
            <person name="Grigoriev I.V."/>
            <person name="Miller A.N."/>
            <person name="O'Donnell K."/>
            <person name="Stajich J.E."/>
            <person name="Bonito G."/>
        </authorList>
    </citation>
    <scope>NUCLEOTIDE SEQUENCE</scope>
    <source>
        <strain evidence="4">KOD948</strain>
    </source>
</reference>
<dbReference type="GO" id="GO:0005634">
    <property type="term" value="C:nucleus"/>
    <property type="evidence" value="ECO:0007669"/>
    <property type="project" value="TreeGrafter"/>
</dbReference>
<dbReference type="Proteomes" id="UP000726737">
    <property type="component" value="Unassembled WGS sequence"/>
</dbReference>
<feature type="compositionally biased region" description="Polar residues" evidence="2">
    <location>
        <begin position="136"/>
        <end position="150"/>
    </location>
</feature>
<dbReference type="GO" id="GO:0031593">
    <property type="term" value="F:polyubiquitin modification-dependent protein binding"/>
    <property type="evidence" value="ECO:0007669"/>
    <property type="project" value="TreeGrafter"/>
</dbReference>
<evidence type="ECO:0000256" key="2">
    <source>
        <dbReference type="SAM" id="MobiDB-lite"/>
    </source>
</evidence>
<keyword evidence="1" id="KW-0175">Coiled coil</keyword>
<proteinExistence type="predicted"/>
<evidence type="ECO:0000256" key="3">
    <source>
        <dbReference type="SAM" id="SignalP"/>
    </source>
</evidence>
<gene>
    <name evidence="4" type="ORF">BG011_001000</name>
</gene>
<protein>
    <submittedName>
        <fullName evidence="4">Uncharacterized protein</fullName>
    </submittedName>
</protein>
<accession>A0A9P6QAI2</accession>
<evidence type="ECO:0000256" key="1">
    <source>
        <dbReference type="SAM" id="Coils"/>
    </source>
</evidence>
<feature type="compositionally biased region" description="Polar residues" evidence="2">
    <location>
        <begin position="317"/>
        <end position="327"/>
    </location>
</feature>
<keyword evidence="3" id="KW-0732">Signal</keyword>
<sequence>MSTQPPLRIQINGILLSTLLFECANARFNYEGLILGTIVSRIRSVVDDASDTRVKTVYTTVVIQGVYKLEPNLPKFYNRAGEILEPVLEQYNIPTNLSILGYLKYRRTENHQLSLRDRTVALNLKIYLDRRRALSSSREPISRPNSNPFAQKSPPPPSPKRSEDVEDENPFPISMALLTSKTNESMSTHDYDYTFWTIDDESSFEALPVEISNMIESPQEDYQSFQSNFATGASRHAASIGMLNTIRSVPTSMLVDGHEAMFKDSFETTKSLTKTVLASEQKVKEALREIELLKEQLEHAKLAASTRNTHQKRSSPGKGQNQHQRLQTPELPSRPALVSYNSRGSSGPLPDLLY</sequence>
<feature type="coiled-coil region" evidence="1">
    <location>
        <begin position="276"/>
        <end position="303"/>
    </location>
</feature>
<evidence type="ECO:0000313" key="5">
    <source>
        <dbReference type="Proteomes" id="UP000726737"/>
    </source>
</evidence>
<feature type="signal peptide" evidence="3">
    <location>
        <begin position="1"/>
        <end position="26"/>
    </location>
</feature>
<dbReference type="PANTHER" id="PTHR31728:SF5">
    <property type="entry name" value="OS07G0540200 PROTEIN"/>
    <property type="match status" value="1"/>
</dbReference>
<dbReference type="Pfam" id="PF21125">
    <property type="entry name" value="MPN_2A_DUB_like"/>
    <property type="match status" value="1"/>
</dbReference>
<dbReference type="OrthoDB" id="6358435at2759"/>
<feature type="chain" id="PRO_5040284687" evidence="3">
    <location>
        <begin position="27"/>
        <end position="354"/>
    </location>
</feature>
<dbReference type="PRINTS" id="PR02051">
    <property type="entry name" value="PROTEINF175"/>
</dbReference>
<dbReference type="CDD" id="cd23519">
    <property type="entry name" value="Abraxas-like_domain"/>
    <property type="match status" value="1"/>
</dbReference>
<feature type="region of interest" description="Disordered" evidence="2">
    <location>
        <begin position="136"/>
        <end position="167"/>
    </location>
</feature>
<dbReference type="EMBL" id="JAAAJA010000124">
    <property type="protein sequence ID" value="KAG0261473.1"/>
    <property type="molecule type" value="Genomic_DNA"/>
</dbReference>
<name>A0A9P6QAI2_9FUNG</name>
<keyword evidence="5" id="KW-1185">Reference proteome</keyword>
<organism evidence="4 5">
    <name type="scientific">Mortierella polycephala</name>
    <dbReference type="NCBI Taxonomy" id="41804"/>
    <lineage>
        <taxon>Eukaryota</taxon>
        <taxon>Fungi</taxon>
        <taxon>Fungi incertae sedis</taxon>
        <taxon>Mucoromycota</taxon>
        <taxon>Mortierellomycotina</taxon>
        <taxon>Mortierellomycetes</taxon>
        <taxon>Mortierellales</taxon>
        <taxon>Mortierellaceae</taxon>
        <taxon>Mortierella</taxon>
    </lineage>
</organism>
<dbReference type="InterPro" id="IPR023238">
    <property type="entry name" value="FAM175"/>
</dbReference>
<dbReference type="AlphaFoldDB" id="A0A9P6QAI2"/>
<dbReference type="PANTHER" id="PTHR31728">
    <property type="entry name" value="ABRAXAS FAMILY MEMBER"/>
    <property type="match status" value="1"/>
</dbReference>
<comment type="caution">
    <text evidence="4">The sequence shown here is derived from an EMBL/GenBank/DDBJ whole genome shotgun (WGS) entry which is preliminary data.</text>
</comment>
<evidence type="ECO:0000313" key="4">
    <source>
        <dbReference type="EMBL" id="KAG0261473.1"/>
    </source>
</evidence>